<dbReference type="EMBL" id="CAWUPB010001159">
    <property type="protein sequence ID" value="CAK7339914.1"/>
    <property type="molecule type" value="Genomic_DNA"/>
</dbReference>
<evidence type="ECO:0000313" key="2">
    <source>
        <dbReference type="EMBL" id="CAK7339914.1"/>
    </source>
</evidence>
<organism evidence="2 3">
    <name type="scientific">Dovyalis caffra</name>
    <dbReference type="NCBI Taxonomy" id="77055"/>
    <lineage>
        <taxon>Eukaryota</taxon>
        <taxon>Viridiplantae</taxon>
        <taxon>Streptophyta</taxon>
        <taxon>Embryophyta</taxon>
        <taxon>Tracheophyta</taxon>
        <taxon>Spermatophyta</taxon>
        <taxon>Magnoliopsida</taxon>
        <taxon>eudicotyledons</taxon>
        <taxon>Gunneridae</taxon>
        <taxon>Pentapetalae</taxon>
        <taxon>rosids</taxon>
        <taxon>fabids</taxon>
        <taxon>Malpighiales</taxon>
        <taxon>Salicaceae</taxon>
        <taxon>Flacourtieae</taxon>
        <taxon>Dovyalis</taxon>
    </lineage>
</organism>
<evidence type="ECO:0000256" key="1">
    <source>
        <dbReference type="SAM" id="MobiDB-lite"/>
    </source>
</evidence>
<sequence>MRPRTTASANSKAIARSRAWQISLRSISEAGSGSYHDPITSTSKNTQQPKSIKPRKTHPREASKAATN</sequence>
<dbReference type="Proteomes" id="UP001314170">
    <property type="component" value="Unassembled WGS sequence"/>
</dbReference>
<feature type="compositionally biased region" description="Polar residues" evidence="1">
    <location>
        <begin position="39"/>
        <end position="50"/>
    </location>
</feature>
<keyword evidence="3" id="KW-1185">Reference proteome</keyword>
<dbReference type="AlphaFoldDB" id="A0AAV1RTA4"/>
<comment type="caution">
    <text evidence="2">The sequence shown here is derived from an EMBL/GenBank/DDBJ whole genome shotgun (WGS) entry which is preliminary data.</text>
</comment>
<name>A0AAV1RTA4_9ROSI</name>
<reference evidence="2 3" key="1">
    <citation type="submission" date="2024-01" db="EMBL/GenBank/DDBJ databases">
        <authorList>
            <person name="Waweru B."/>
        </authorList>
    </citation>
    <scope>NUCLEOTIDE SEQUENCE [LARGE SCALE GENOMIC DNA]</scope>
</reference>
<protein>
    <submittedName>
        <fullName evidence="2">Uncharacterized protein</fullName>
    </submittedName>
</protein>
<feature type="region of interest" description="Disordered" evidence="1">
    <location>
        <begin position="30"/>
        <end position="68"/>
    </location>
</feature>
<proteinExistence type="predicted"/>
<evidence type="ECO:0000313" key="3">
    <source>
        <dbReference type="Proteomes" id="UP001314170"/>
    </source>
</evidence>
<feature type="compositionally biased region" description="Basic and acidic residues" evidence="1">
    <location>
        <begin position="59"/>
        <end position="68"/>
    </location>
</feature>
<accession>A0AAV1RTA4</accession>
<gene>
    <name evidence="2" type="ORF">DCAF_LOCUS14992</name>
</gene>